<keyword evidence="3" id="KW-1185">Reference proteome</keyword>
<dbReference type="InterPro" id="IPR045641">
    <property type="entry name" value="SrpI-like"/>
</dbReference>
<dbReference type="PROSITE" id="PS00888">
    <property type="entry name" value="CNMP_BINDING_1"/>
    <property type="match status" value="1"/>
</dbReference>
<dbReference type="EMBL" id="JACJPY010000011">
    <property type="protein sequence ID" value="MBD2149656.1"/>
    <property type="molecule type" value="Genomic_DNA"/>
</dbReference>
<dbReference type="NCBIfam" id="NF041163">
    <property type="entry name" value="encap_f2b"/>
    <property type="match status" value="1"/>
</dbReference>
<dbReference type="InterPro" id="IPR000595">
    <property type="entry name" value="cNMP-bd_dom"/>
</dbReference>
<accession>A0A926URW7</accession>
<proteinExistence type="predicted"/>
<dbReference type="Pfam" id="PF00027">
    <property type="entry name" value="cNMP_binding"/>
    <property type="match status" value="1"/>
</dbReference>
<dbReference type="Proteomes" id="UP000631421">
    <property type="component" value="Unassembled WGS sequence"/>
</dbReference>
<dbReference type="CDD" id="cd00038">
    <property type="entry name" value="CAP_ED"/>
    <property type="match status" value="1"/>
</dbReference>
<comment type="caution">
    <text evidence="2">The sequence shown here is derived from an EMBL/GenBank/DDBJ whole genome shotgun (WGS) entry which is preliminary data.</text>
</comment>
<dbReference type="InterPro" id="IPR014710">
    <property type="entry name" value="RmlC-like_jellyroll"/>
</dbReference>
<dbReference type="InterPro" id="IPR018488">
    <property type="entry name" value="cNMP-bd_CS"/>
</dbReference>
<dbReference type="PROSITE" id="PS50042">
    <property type="entry name" value="CNMP_BINDING_3"/>
    <property type="match status" value="1"/>
</dbReference>
<dbReference type="SUPFAM" id="SSF51206">
    <property type="entry name" value="cAMP-binding domain-like"/>
    <property type="match status" value="1"/>
</dbReference>
<evidence type="ECO:0000259" key="1">
    <source>
        <dbReference type="PROSITE" id="PS50042"/>
    </source>
</evidence>
<dbReference type="InterPro" id="IPR018490">
    <property type="entry name" value="cNMP-bd_dom_sf"/>
</dbReference>
<evidence type="ECO:0000313" key="3">
    <source>
        <dbReference type="Proteomes" id="UP000631421"/>
    </source>
</evidence>
<feature type="domain" description="Cyclic nucleotide-binding" evidence="1">
    <location>
        <begin position="95"/>
        <end position="199"/>
    </location>
</feature>
<name>A0A926URW7_9CYAN</name>
<dbReference type="Pfam" id="PF19307">
    <property type="entry name" value="SrpI-like"/>
    <property type="match status" value="1"/>
</dbReference>
<dbReference type="PANTHER" id="PTHR24567:SF74">
    <property type="entry name" value="HTH-TYPE TRANSCRIPTIONAL REGULATOR ARCR"/>
    <property type="match status" value="1"/>
</dbReference>
<dbReference type="InterPro" id="IPR049817">
    <property type="entry name" value="Encap_f2b"/>
</dbReference>
<organism evidence="2 3">
    <name type="scientific">Pseudanabaena cinerea FACHB-1277</name>
    <dbReference type="NCBI Taxonomy" id="2949581"/>
    <lineage>
        <taxon>Bacteria</taxon>
        <taxon>Bacillati</taxon>
        <taxon>Cyanobacteriota</taxon>
        <taxon>Cyanophyceae</taxon>
        <taxon>Pseudanabaenales</taxon>
        <taxon>Pseudanabaenaceae</taxon>
        <taxon>Pseudanabaena</taxon>
        <taxon>Pseudanabaena cinerea</taxon>
    </lineage>
</organism>
<gene>
    <name evidence="2" type="ORF">H6F44_05885</name>
</gene>
<reference evidence="2" key="1">
    <citation type="journal article" date="2015" name="ISME J.">
        <title>Draft Genome Sequence of Streptomyces incarnatus NRRL8089, which Produces the Nucleoside Antibiotic Sinefungin.</title>
        <authorList>
            <person name="Oshima K."/>
            <person name="Hattori M."/>
            <person name="Shimizu H."/>
            <person name="Fukuda K."/>
            <person name="Nemoto M."/>
            <person name="Inagaki K."/>
            <person name="Tamura T."/>
        </authorList>
    </citation>
    <scope>NUCLEOTIDE SEQUENCE</scope>
    <source>
        <strain evidence="2">FACHB-1277</strain>
    </source>
</reference>
<dbReference type="GO" id="GO:0005829">
    <property type="term" value="C:cytosol"/>
    <property type="evidence" value="ECO:0007669"/>
    <property type="project" value="TreeGrafter"/>
</dbReference>
<protein>
    <submittedName>
        <fullName evidence="2">Cyclic nucleotide-binding domain-containing protein</fullName>
    </submittedName>
</protein>
<dbReference type="SMART" id="SM00100">
    <property type="entry name" value="cNMP"/>
    <property type="match status" value="1"/>
</dbReference>
<evidence type="ECO:0000313" key="2">
    <source>
        <dbReference type="EMBL" id="MBD2149656.1"/>
    </source>
</evidence>
<dbReference type="GO" id="GO:0003700">
    <property type="term" value="F:DNA-binding transcription factor activity"/>
    <property type="evidence" value="ECO:0007669"/>
    <property type="project" value="TreeGrafter"/>
</dbReference>
<dbReference type="Gene3D" id="2.60.120.10">
    <property type="entry name" value="Jelly Rolls"/>
    <property type="match status" value="1"/>
</dbReference>
<dbReference type="RefSeq" id="WP_190350024.1">
    <property type="nucleotide sequence ID" value="NZ_JACJPY010000011.1"/>
</dbReference>
<dbReference type="AlphaFoldDB" id="A0A926URW7"/>
<reference evidence="2" key="2">
    <citation type="submission" date="2020-08" db="EMBL/GenBank/DDBJ databases">
        <authorList>
            <person name="Chen M."/>
            <person name="Teng W."/>
            <person name="Zhao L."/>
            <person name="Hu C."/>
            <person name="Zhou Y."/>
            <person name="Han B."/>
            <person name="Song L."/>
            <person name="Shu W."/>
        </authorList>
    </citation>
    <scope>NUCLEOTIDE SEQUENCE</scope>
    <source>
        <strain evidence="2">FACHB-1277</strain>
    </source>
</reference>
<sequence>MTENLDSNQQTLAERSSLSTRAAKQLATTTKTAPQMQGITSRWISRLLPWVELRGGSYRVNRRLTYALGDGRVTFTNVGSTIQVIPQELRELAFLRDFEDEAVLNALADRFVQQEFQPGDVLVDKGTPADQIVLIAHGKVSKIGTGKYGDEVELAVLTNGDHFAYQAILESEDLWDFTIKAITRCTVLALTQSSFEELLNSSESLQAHIEAFRTQPQKDQDRYGQSAIDLAAGHSGEPVLPATFVDYETSPREYELSLAQTVLRVHTRVADLYNEPMNQIAEQLKLTVHELRERQEYELVNNREFGLLHNADLGQRFSTRNGPPTPDDFDELITRRRNAQYIFAHPRAIAAFGRECSKLGLYPDSIDMGGERVLTWRNIPILPCDKIPISNTQTSSVIVVRTGEDNQGLVGLRPAALPDQHEPGLNVRFMGINEKAIISYLVSNYFSAAILVPDAVGVLEDVELGR</sequence>
<dbReference type="PANTHER" id="PTHR24567">
    <property type="entry name" value="CRP FAMILY TRANSCRIPTIONAL REGULATORY PROTEIN"/>
    <property type="match status" value="1"/>
</dbReference>
<dbReference type="InterPro" id="IPR050397">
    <property type="entry name" value="Env_Response_Regulators"/>
</dbReference>